<accession>A0ACB9N0W3</accession>
<organism evidence="1 2">
    <name type="scientific">Melastoma candidum</name>
    <dbReference type="NCBI Taxonomy" id="119954"/>
    <lineage>
        <taxon>Eukaryota</taxon>
        <taxon>Viridiplantae</taxon>
        <taxon>Streptophyta</taxon>
        <taxon>Embryophyta</taxon>
        <taxon>Tracheophyta</taxon>
        <taxon>Spermatophyta</taxon>
        <taxon>Magnoliopsida</taxon>
        <taxon>eudicotyledons</taxon>
        <taxon>Gunneridae</taxon>
        <taxon>Pentapetalae</taxon>
        <taxon>rosids</taxon>
        <taxon>malvids</taxon>
        <taxon>Myrtales</taxon>
        <taxon>Melastomataceae</taxon>
        <taxon>Melastomatoideae</taxon>
        <taxon>Melastomateae</taxon>
        <taxon>Melastoma</taxon>
    </lineage>
</organism>
<proteinExistence type="predicted"/>
<gene>
    <name evidence="1" type="ORF">MLD38_028495</name>
</gene>
<keyword evidence="2" id="KW-1185">Reference proteome</keyword>
<evidence type="ECO:0000313" key="1">
    <source>
        <dbReference type="EMBL" id="KAI4330193.1"/>
    </source>
</evidence>
<evidence type="ECO:0000313" key="2">
    <source>
        <dbReference type="Proteomes" id="UP001057402"/>
    </source>
</evidence>
<dbReference type="Proteomes" id="UP001057402">
    <property type="component" value="Chromosome 8"/>
</dbReference>
<comment type="caution">
    <text evidence="1">The sequence shown here is derived from an EMBL/GenBank/DDBJ whole genome shotgun (WGS) entry which is preliminary data.</text>
</comment>
<reference evidence="2" key="1">
    <citation type="journal article" date="2023" name="Front. Plant Sci.">
        <title>Chromosomal-level genome assembly of Melastoma candidum provides insights into trichome evolution.</title>
        <authorList>
            <person name="Zhong Y."/>
            <person name="Wu W."/>
            <person name="Sun C."/>
            <person name="Zou P."/>
            <person name="Liu Y."/>
            <person name="Dai S."/>
            <person name="Zhou R."/>
        </authorList>
    </citation>
    <scope>NUCLEOTIDE SEQUENCE [LARGE SCALE GENOMIC DNA]</scope>
</reference>
<name>A0ACB9N0W3_9MYRT</name>
<dbReference type="EMBL" id="CM042887">
    <property type="protein sequence ID" value="KAI4330193.1"/>
    <property type="molecule type" value="Genomic_DNA"/>
</dbReference>
<protein>
    <submittedName>
        <fullName evidence="1">Uncharacterized protein</fullName>
    </submittedName>
</protein>
<sequence length="648" mass="72908">MESEAPPPSPFPPSAASVSRSPDDTLFFSFFPDFSLSQSPPPAADLHSLHLDILSAVSPYTSSYVWQHEPFSLTPSLSPLPHLHGSLRYGDNLEDEWFAVFLLFRVSNLFPSVNIRCYDSDGEFLLIESAYHLPSWLSPTTAPGRVFIRSGRLRIIPRRALPGSPPPLTSSLRFLAERPEADSVAPEAVQAAIMTRIAEYPSRAVQNMHRVRVRVPVSVARVLQEEPCLISLAVEGFYDRDVDSMKHAAKMERFLWKEEDRQLVRASVTMSRVMYAQLMGQTFRPPGCYPRLPARGEDKEAFAEAELGMKITCGFEMMYQTRKRDGDEGKGRSWEMYLDSLERIGYFQGLLPGSSEYRRLMDRAEDYYRKSSLFSKTSEMLSSPVRRIDEILALPYSMDDFRNVDVPPSDNDSWLYGGEEELNSALLERQKEMDIYMEKREKKKNAKEPSDRSGASASAGGDYDLSDIAKSMQAFVNKMSSYEGAEVPESRDAMDVNIDVDRFMKDMESIMKDHQDGENSFDDEVSRGSSELDFDESEEESANEDEKDAFMDCYSDALDQELKSSTLSRSFVRANDQPSSKPNEGNEDGTTTTAQEKDEDFSPVDVDVNLVKSFLESFTSQEGLPGPASNLLGLMGLQLPGENSNKKK</sequence>